<dbReference type="VEuPathDB" id="VectorBase:AMAM019595"/>
<feature type="region of interest" description="Disordered" evidence="2">
    <location>
        <begin position="1"/>
        <end position="27"/>
    </location>
</feature>
<evidence type="ECO:0000313" key="3">
    <source>
        <dbReference type="EnsemblMetazoa" id="AMAM019595-PA"/>
    </source>
</evidence>
<reference evidence="3" key="2">
    <citation type="submission" date="2020-05" db="UniProtKB">
        <authorList>
            <consortium name="EnsemblMetazoa"/>
        </authorList>
    </citation>
    <scope>IDENTIFICATION</scope>
    <source>
        <strain evidence="3">maculatus3</strain>
    </source>
</reference>
<feature type="coiled-coil region" evidence="1">
    <location>
        <begin position="61"/>
        <end position="138"/>
    </location>
</feature>
<dbReference type="EnsemblMetazoa" id="AMAM019595-RA">
    <property type="protein sequence ID" value="AMAM019595-PA"/>
    <property type="gene ID" value="AMAM019595"/>
</dbReference>
<name>A0A182T4R4_9DIPT</name>
<keyword evidence="4" id="KW-1185">Reference proteome</keyword>
<reference evidence="4" key="1">
    <citation type="submission" date="2013-09" db="EMBL/GenBank/DDBJ databases">
        <title>The Genome Sequence of Anopheles maculatus species B.</title>
        <authorList>
            <consortium name="The Broad Institute Genomics Platform"/>
            <person name="Neafsey D.E."/>
            <person name="Besansky N."/>
            <person name="Howell P."/>
            <person name="Walton C."/>
            <person name="Young S.K."/>
            <person name="Zeng Q."/>
            <person name="Gargeya S."/>
            <person name="Fitzgerald M."/>
            <person name="Haas B."/>
            <person name="Abouelleil A."/>
            <person name="Allen A.W."/>
            <person name="Alvarado L."/>
            <person name="Arachchi H.M."/>
            <person name="Berlin A.M."/>
            <person name="Chapman S.B."/>
            <person name="Gainer-Dewar J."/>
            <person name="Goldberg J."/>
            <person name="Griggs A."/>
            <person name="Gujja S."/>
            <person name="Hansen M."/>
            <person name="Howarth C."/>
            <person name="Imamovic A."/>
            <person name="Ireland A."/>
            <person name="Larimer J."/>
            <person name="McCowan C."/>
            <person name="Murphy C."/>
            <person name="Pearson M."/>
            <person name="Poon T.W."/>
            <person name="Priest M."/>
            <person name="Roberts A."/>
            <person name="Saif S."/>
            <person name="Shea T."/>
            <person name="Sisk P."/>
            <person name="Sykes S."/>
            <person name="Wortman J."/>
            <person name="Nusbaum C."/>
            <person name="Birren B."/>
        </authorList>
    </citation>
    <scope>NUCLEOTIDE SEQUENCE [LARGE SCALE GENOMIC DNA]</scope>
    <source>
        <strain evidence="4">maculatus3</strain>
    </source>
</reference>
<keyword evidence="1" id="KW-0175">Coiled coil</keyword>
<feature type="compositionally biased region" description="Basic and acidic residues" evidence="2">
    <location>
        <begin position="9"/>
        <end position="22"/>
    </location>
</feature>
<evidence type="ECO:0000256" key="1">
    <source>
        <dbReference type="SAM" id="Coils"/>
    </source>
</evidence>
<organism evidence="3 4">
    <name type="scientific">Anopheles maculatus</name>
    <dbReference type="NCBI Taxonomy" id="74869"/>
    <lineage>
        <taxon>Eukaryota</taxon>
        <taxon>Metazoa</taxon>
        <taxon>Ecdysozoa</taxon>
        <taxon>Arthropoda</taxon>
        <taxon>Hexapoda</taxon>
        <taxon>Insecta</taxon>
        <taxon>Pterygota</taxon>
        <taxon>Neoptera</taxon>
        <taxon>Endopterygota</taxon>
        <taxon>Diptera</taxon>
        <taxon>Nematocera</taxon>
        <taxon>Culicoidea</taxon>
        <taxon>Culicidae</taxon>
        <taxon>Anophelinae</taxon>
        <taxon>Anopheles</taxon>
        <taxon>Anopheles maculatus group</taxon>
    </lineage>
</organism>
<evidence type="ECO:0000313" key="4">
    <source>
        <dbReference type="Proteomes" id="UP000075901"/>
    </source>
</evidence>
<dbReference type="Proteomes" id="UP000075901">
    <property type="component" value="Unassembled WGS sequence"/>
</dbReference>
<proteinExistence type="predicted"/>
<protein>
    <submittedName>
        <fullName evidence="3">Uncharacterized protein</fullName>
    </submittedName>
</protein>
<evidence type="ECO:0000256" key="2">
    <source>
        <dbReference type="SAM" id="MobiDB-lite"/>
    </source>
</evidence>
<accession>A0A182T4R4</accession>
<sequence>MPPPTTTTRETRSKTVLTDDRGPTGARLTPVMETKALPTKTAASTSTRASISVDAEMKRMLQESLLTIDGLNKTVEGLQQEIASLRLHMREQYEQSRKDLMASREDAKQRELFFQQENKLLREELAKEKETMMAYLARTLGVDQQRPLPVVDLYDVHASDAGTSHDVTLHRKN</sequence>
<dbReference type="AlphaFoldDB" id="A0A182T4R4"/>